<dbReference type="Pfam" id="PF13860">
    <property type="entry name" value="FlgD_ig"/>
    <property type="match status" value="1"/>
</dbReference>
<evidence type="ECO:0000256" key="3">
    <source>
        <dbReference type="ARBA" id="ARBA00022795"/>
    </source>
</evidence>
<dbReference type="InterPro" id="IPR025963">
    <property type="entry name" value="FLgD_Tudor"/>
</dbReference>
<evidence type="ECO:0000256" key="2">
    <source>
        <dbReference type="ARBA" id="ARBA00016013"/>
    </source>
</evidence>
<reference evidence="8 9" key="1">
    <citation type="submission" date="2016-10" db="EMBL/GenBank/DDBJ databases">
        <authorList>
            <person name="de Groot N.N."/>
        </authorList>
    </citation>
    <scope>NUCLEOTIDE SEQUENCE [LARGE SCALE GENOMIC DNA]</scope>
    <source>
        <strain evidence="8 9">DSM 25927</strain>
    </source>
</reference>
<keyword evidence="8" id="KW-0282">Flagellum</keyword>
<keyword evidence="3 5" id="KW-1005">Bacterial flagellum biogenesis</keyword>
<dbReference type="Gene3D" id="2.60.40.4070">
    <property type="match status" value="1"/>
</dbReference>
<evidence type="ECO:0000256" key="1">
    <source>
        <dbReference type="ARBA" id="ARBA00010577"/>
    </source>
</evidence>
<accession>A0A1H9E1R1</accession>
<comment type="function">
    <text evidence="4 5">Required for flagellar hook formation. May act as a scaffolding protein.</text>
</comment>
<sequence length="230" mass="22855">MSTIDNATLASVLGKSAGTSASSGSSSSASGSSEVSQQNFLTLLTAQLKNQDPTKPMDNSQFVSQLAQISTVSGIQGLQTSIEALSSSLTSNQTLQAANLVGHQVLVAGGQAYKSADGQMQGAVQNSASGAVKVGIYNAGGELVKSLDLGTQASGLVNFSWDGSTDSGDTAAAGTYTIKATVTGSDGKATALTTYGAAPVAGVEVANNTVTLDLTGLSAVSLSGVRQILQ</sequence>
<dbReference type="InterPro" id="IPR025965">
    <property type="entry name" value="FlgD/Vpr_Ig-like"/>
</dbReference>
<evidence type="ECO:0000256" key="5">
    <source>
        <dbReference type="RuleBase" id="RU362076"/>
    </source>
</evidence>
<dbReference type="InterPro" id="IPR005648">
    <property type="entry name" value="FlgD"/>
</dbReference>
<dbReference type="Pfam" id="PF13861">
    <property type="entry name" value="FLgD_tudor"/>
    <property type="match status" value="1"/>
</dbReference>
<comment type="similarity">
    <text evidence="1 5">Belongs to the FlgD family.</text>
</comment>
<dbReference type="STRING" id="489703.SAMN04488038_104232"/>
<dbReference type="EMBL" id="FOFS01000004">
    <property type="protein sequence ID" value="SEQ19113.1"/>
    <property type="molecule type" value="Genomic_DNA"/>
</dbReference>
<dbReference type="RefSeq" id="WP_093283724.1">
    <property type="nucleotide sequence ID" value="NZ_FOFS01000004.1"/>
</dbReference>
<keyword evidence="8" id="KW-0969">Cilium</keyword>
<proteinExistence type="inferred from homology"/>
<name>A0A1H9E1R1_9GAMM</name>
<dbReference type="OrthoDB" id="9785233at2"/>
<dbReference type="Pfam" id="PF03963">
    <property type="entry name" value="FlgD"/>
    <property type="match status" value="1"/>
</dbReference>
<dbReference type="GO" id="GO:0044781">
    <property type="term" value="P:bacterial-type flagellum organization"/>
    <property type="evidence" value="ECO:0007669"/>
    <property type="project" value="UniProtKB-UniRule"/>
</dbReference>
<gene>
    <name evidence="8" type="ORF">SAMN04488038_104232</name>
</gene>
<dbReference type="Gene3D" id="2.30.30.910">
    <property type="match status" value="1"/>
</dbReference>
<dbReference type="Proteomes" id="UP000199233">
    <property type="component" value="Unassembled WGS sequence"/>
</dbReference>
<feature type="domain" description="FlgD/Vpr Ig-like" evidence="6">
    <location>
        <begin position="113"/>
        <end position="185"/>
    </location>
</feature>
<keyword evidence="8" id="KW-0966">Cell projection</keyword>
<evidence type="ECO:0000256" key="4">
    <source>
        <dbReference type="ARBA" id="ARBA00024746"/>
    </source>
</evidence>
<organism evidence="8 9">
    <name type="scientific">Solimonas aquatica</name>
    <dbReference type="NCBI Taxonomy" id="489703"/>
    <lineage>
        <taxon>Bacteria</taxon>
        <taxon>Pseudomonadati</taxon>
        <taxon>Pseudomonadota</taxon>
        <taxon>Gammaproteobacteria</taxon>
        <taxon>Nevskiales</taxon>
        <taxon>Nevskiaceae</taxon>
        <taxon>Solimonas</taxon>
    </lineage>
</organism>
<protein>
    <recommendedName>
        <fullName evidence="2 5">Basal-body rod modification protein FlgD</fullName>
    </recommendedName>
</protein>
<evidence type="ECO:0000313" key="9">
    <source>
        <dbReference type="Proteomes" id="UP000199233"/>
    </source>
</evidence>
<feature type="domain" description="FlgD Tudor-like" evidence="7">
    <location>
        <begin position="92"/>
        <end position="226"/>
    </location>
</feature>
<evidence type="ECO:0000259" key="6">
    <source>
        <dbReference type="Pfam" id="PF13860"/>
    </source>
</evidence>
<evidence type="ECO:0000313" key="8">
    <source>
        <dbReference type="EMBL" id="SEQ19113.1"/>
    </source>
</evidence>
<keyword evidence="9" id="KW-1185">Reference proteome</keyword>
<dbReference type="AlphaFoldDB" id="A0A1H9E1R1"/>
<evidence type="ECO:0000259" key="7">
    <source>
        <dbReference type="Pfam" id="PF13861"/>
    </source>
</evidence>